<keyword evidence="6" id="KW-0489">Methyltransferase</keyword>
<keyword evidence="7" id="KW-1185">Reference proteome</keyword>
<evidence type="ECO:0000256" key="4">
    <source>
        <dbReference type="ARBA" id="ARBA00023004"/>
    </source>
</evidence>
<dbReference type="PANTHER" id="PTHR12843:SF5">
    <property type="entry name" value="EEF1A LYSINE METHYLTRANSFERASE 2"/>
    <property type="match status" value="1"/>
</dbReference>
<dbReference type="InterPro" id="IPR024935">
    <property type="entry name" value="Rubredoxin_dom"/>
</dbReference>
<dbReference type="RefSeq" id="WP_335963130.1">
    <property type="nucleotide sequence ID" value="NZ_JAXBLX010000042.1"/>
</dbReference>
<evidence type="ECO:0000313" key="6">
    <source>
        <dbReference type="EMBL" id="MFC0472630.1"/>
    </source>
</evidence>
<dbReference type="InterPro" id="IPR041698">
    <property type="entry name" value="Methyltransf_25"/>
</dbReference>
<dbReference type="PANTHER" id="PTHR12843">
    <property type="entry name" value="PROTEIN-LYSINE N-METHYLTRANSFERASE METTL10"/>
    <property type="match status" value="1"/>
</dbReference>
<dbReference type="SUPFAM" id="SSF53335">
    <property type="entry name" value="S-adenosyl-L-methionine-dependent methyltransferases"/>
    <property type="match status" value="1"/>
</dbReference>
<keyword evidence="4" id="KW-0408">Iron</keyword>
<evidence type="ECO:0000256" key="1">
    <source>
        <dbReference type="ARBA" id="ARBA00022448"/>
    </source>
</evidence>
<evidence type="ECO:0000256" key="2">
    <source>
        <dbReference type="ARBA" id="ARBA00022723"/>
    </source>
</evidence>
<gene>
    <name evidence="6" type="ORF">ACFFHM_19610</name>
</gene>
<keyword evidence="1" id="KW-0813">Transport</keyword>
<reference evidence="6 7" key="1">
    <citation type="submission" date="2024-09" db="EMBL/GenBank/DDBJ databases">
        <authorList>
            <person name="Sun Q."/>
            <person name="Mori K."/>
        </authorList>
    </citation>
    <scope>NUCLEOTIDE SEQUENCE [LARGE SCALE GENOMIC DNA]</scope>
    <source>
        <strain evidence="6 7">NCAIM B.02610</strain>
    </source>
</reference>
<dbReference type="Pfam" id="PF13649">
    <property type="entry name" value="Methyltransf_25"/>
    <property type="match status" value="1"/>
</dbReference>
<organism evidence="6 7">
    <name type="scientific">Halalkalibacter kiskunsagensis</name>
    <dbReference type="NCBI Taxonomy" id="1548599"/>
    <lineage>
        <taxon>Bacteria</taxon>
        <taxon>Bacillati</taxon>
        <taxon>Bacillota</taxon>
        <taxon>Bacilli</taxon>
        <taxon>Bacillales</taxon>
        <taxon>Bacillaceae</taxon>
        <taxon>Halalkalibacter</taxon>
    </lineage>
</organism>
<keyword evidence="2" id="KW-0479">Metal-binding</keyword>
<evidence type="ECO:0000259" key="5">
    <source>
        <dbReference type="PROSITE" id="PS50903"/>
    </source>
</evidence>
<dbReference type="Gene3D" id="3.40.50.150">
    <property type="entry name" value="Vaccinia Virus protein VP39"/>
    <property type="match status" value="1"/>
</dbReference>
<dbReference type="PROSITE" id="PS50903">
    <property type="entry name" value="RUBREDOXIN_LIKE"/>
    <property type="match status" value="1"/>
</dbReference>
<evidence type="ECO:0000256" key="3">
    <source>
        <dbReference type="ARBA" id="ARBA00022982"/>
    </source>
</evidence>
<proteinExistence type="predicted"/>
<dbReference type="Pfam" id="PF00301">
    <property type="entry name" value="Rubredoxin"/>
    <property type="match status" value="1"/>
</dbReference>
<evidence type="ECO:0000313" key="7">
    <source>
        <dbReference type="Proteomes" id="UP001589838"/>
    </source>
</evidence>
<name>A0ABV6KI63_9BACI</name>
<dbReference type="Gene3D" id="2.20.28.10">
    <property type="match status" value="1"/>
</dbReference>
<dbReference type="InterPro" id="IPR024934">
    <property type="entry name" value="Rubredoxin-like_dom"/>
</dbReference>
<sequence length="342" mass="39310">MGNYQCTVCGFRYNELHGDPKNGIPENTPFYQLAGTLCSRCGLQGERHLKQPNPKYSSLEAKYYDYFVGKRGISFYRRWLASYHDQASVLDLGIGTGRLAVELLKDGASVTGVDWSEDMLTVAERRFKRFNHDIELIHEDILHFSLNKKFTHIILTEGTFQECTTPGEQKMIIRKAKEHLETGGYLSIDLVFPNELPVKKETSQKQVSEHKTIQLHTKTKVSFARQIMNYTVYFELERKGLLESRYRVERELSLLTVQELIYLLTMEGFHVIGSYDNANSSMVDIYQSSQQLAREENLSEKEIEVKNRYLNSYQEDAWNGGGYPLSNTAQKNGHSFTVIAKS</sequence>
<accession>A0ABV6KI63</accession>
<feature type="domain" description="Rubredoxin-like" evidence="5">
    <location>
        <begin position="1"/>
        <end position="59"/>
    </location>
</feature>
<keyword evidence="6" id="KW-0808">Transferase</keyword>
<comment type="caution">
    <text evidence="6">The sequence shown here is derived from an EMBL/GenBank/DDBJ whole genome shotgun (WGS) entry which is preliminary data.</text>
</comment>
<dbReference type="SUPFAM" id="SSF57802">
    <property type="entry name" value="Rubredoxin-like"/>
    <property type="match status" value="1"/>
</dbReference>
<protein>
    <submittedName>
        <fullName evidence="6">Methyltransferase domain-containing protein</fullName>
    </submittedName>
</protein>
<dbReference type="EMBL" id="JBHLUX010000083">
    <property type="protein sequence ID" value="MFC0472630.1"/>
    <property type="molecule type" value="Genomic_DNA"/>
</dbReference>
<dbReference type="GO" id="GO:0032259">
    <property type="term" value="P:methylation"/>
    <property type="evidence" value="ECO:0007669"/>
    <property type="project" value="UniProtKB-KW"/>
</dbReference>
<dbReference type="Proteomes" id="UP001589838">
    <property type="component" value="Unassembled WGS sequence"/>
</dbReference>
<dbReference type="CDD" id="cd02440">
    <property type="entry name" value="AdoMet_MTases"/>
    <property type="match status" value="1"/>
</dbReference>
<dbReference type="GO" id="GO:0008168">
    <property type="term" value="F:methyltransferase activity"/>
    <property type="evidence" value="ECO:0007669"/>
    <property type="project" value="UniProtKB-KW"/>
</dbReference>
<dbReference type="Gene3D" id="2.20.25.110">
    <property type="entry name" value="S-adenosyl-L-methionine-dependent methyltransferases"/>
    <property type="match status" value="1"/>
</dbReference>
<dbReference type="InterPro" id="IPR029063">
    <property type="entry name" value="SAM-dependent_MTases_sf"/>
</dbReference>
<keyword evidence="3" id="KW-0249">Electron transport</keyword>